<dbReference type="Pfam" id="PF07224">
    <property type="entry name" value="Chlorophyllase"/>
    <property type="match status" value="1"/>
</dbReference>
<evidence type="ECO:0000256" key="1">
    <source>
        <dbReference type="SAM" id="Phobius"/>
    </source>
</evidence>
<dbReference type="Proteomes" id="UP000077667">
    <property type="component" value="Chromosome"/>
</dbReference>
<evidence type="ECO:0008006" key="4">
    <source>
        <dbReference type="Google" id="ProtNLM"/>
    </source>
</evidence>
<keyword evidence="1" id="KW-1133">Transmembrane helix</keyword>
<dbReference type="KEGG" id="nia:A8C56_04735"/>
<dbReference type="STRING" id="1176587.A8C56_04735"/>
<dbReference type="InterPro" id="IPR029058">
    <property type="entry name" value="AB_hydrolase_fold"/>
</dbReference>
<dbReference type="Gene3D" id="3.40.50.1820">
    <property type="entry name" value="alpha/beta hydrolase"/>
    <property type="match status" value="1"/>
</dbReference>
<dbReference type="ESTHER" id="9bact-a0a1a9hy78">
    <property type="family name" value="Chlorophyllase"/>
</dbReference>
<feature type="transmembrane region" description="Helical" evidence="1">
    <location>
        <begin position="56"/>
        <end position="77"/>
    </location>
</feature>
<proteinExistence type="predicted"/>
<dbReference type="OrthoDB" id="9808543at2"/>
<evidence type="ECO:0000313" key="3">
    <source>
        <dbReference type="Proteomes" id="UP000077667"/>
    </source>
</evidence>
<protein>
    <recommendedName>
        <fullName evidence="4">Alpha/beta hydrolase</fullName>
    </recommendedName>
</protein>
<feature type="transmembrane region" description="Helical" evidence="1">
    <location>
        <begin position="136"/>
        <end position="154"/>
    </location>
</feature>
<accession>A0A1A9HY78</accession>
<dbReference type="InterPro" id="IPR017395">
    <property type="entry name" value="Chlorophyllase-like"/>
</dbReference>
<evidence type="ECO:0000313" key="2">
    <source>
        <dbReference type="EMBL" id="ANH80378.1"/>
    </source>
</evidence>
<sequence length="734" mass="83369">MLQEVKKRIKLYVGKAIAVLNQSSKGALAGSMAAALICIFYLGSVVHTGLPFLVDLLIILLVSLLIVGFIYACSFYLYRGILKINKFTVTAVIGTCIITAILPDERFNRPFIFLELISGILIGIGFNKKSNWRTKLIFIFLAVLINILVFASLFSKGTDRSVPVSEAYWKQKMWNPVMISDPSQKGIYPVKRLFYGSGTDKWRKEYGKGISLKTDAVDASPYMEPWSHVKTYLRRSYWGFDIKALPLNARVWYPEGTGSFPLVLFVHGNHLMTDYSDPGYEYLGELLASKGFIVASIDENFLNQSWFDDYWFNEMNVRAWLILKHLEYWRKWNGTAGTPFSGKVDLNNICLIGHSRGADAVAMAAVMNTFDHYPYDGNIPFHFNFSIKSIVQIAPPDKQLSNIEIPLRMTNMNYLLLQGSHDQDIYYNAGVRMYNRIKFEPGKNALKTSLYIYRANHGQFNTVWGATDNAFPDQFFMNSGALLKGEDQRKIAKIYISAFLEATLKGRKEYIPLLKDYRNGFNLLPKDYYISQYEDGSFNYIADFEEDRDVSTATLKGCSIEAAGLDQWKEIRLRLRNNEEAGQGNSGVLVGWDNDTSSVKPAPYYAINIPDTALQKVHPDTAGHLFFFIANNSDHANRVNFSIQLKTRSGSVIKPLSDFFIMAPLLKTELAKWNYLPDLRKNMPVERVLQYIQIPFSAFKAADPAFQSSQIEQIKFIFDKEPTGAILIDRIGIN</sequence>
<dbReference type="EMBL" id="CP015772">
    <property type="protein sequence ID" value="ANH80378.1"/>
    <property type="molecule type" value="Genomic_DNA"/>
</dbReference>
<name>A0A1A9HY78_9BACT</name>
<keyword evidence="3" id="KW-1185">Reference proteome</keyword>
<keyword evidence="1" id="KW-0812">Transmembrane</keyword>
<reference evidence="2 3" key="1">
    <citation type="submission" date="2016-05" db="EMBL/GenBank/DDBJ databases">
        <title>Niabella ginsenosidivorans BS26 whole genome sequencing.</title>
        <authorList>
            <person name="Im W.T."/>
            <person name="Siddiqi M.Z."/>
        </authorList>
    </citation>
    <scope>NUCLEOTIDE SEQUENCE [LARGE SCALE GENOMIC DNA]</scope>
    <source>
        <strain evidence="2 3">BS26</strain>
    </source>
</reference>
<keyword evidence="1" id="KW-0472">Membrane</keyword>
<dbReference type="AlphaFoldDB" id="A0A1A9HY78"/>
<dbReference type="Gene3D" id="2.60.120.430">
    <property type="entry name" value="Galactose-binding lectin"/>
    <property type="match status" value="1"/>
</dbReference>
<organism evidence="2 3">
    <name type="scientific">Niabella ginsenosidivorans</name>
    <dbReference type="NCBI Taxonomy" id="1176587"/>
    <lineage>
        <taxon>Bacteria</taxon>
        <taxon>Pseudomonadati</taxon>
        <taxon>Bacteroidota</taxon>
        <taxon>Chitinophagia</taxon>
        <taxon>Chitinophagales</taxon>
        <taxon>Chitinophagaceae</taxon>
        <taxon>Niabella</taxon>
    </lineage>
</organism>
<gene>
    <name evidence="2" type="ORF">A8C56_04735</name>
</gene>
<feature type="transmembrane region" description="Helical" evidence="1">
    <location>
        <begin position="27"/>
        <end position="50"/>
    </location>
</feature>
<dbReference type="SUPFAM" id="SSF53474">
    <property type="entry name" value="alpha/beta-Hydrolases"/>
    <property type="match status" value="1"/>
</dbReference>
<dbReference type="RefSeq" id="WP_067752732.1">
    <property type="nucleotide sequence ID" value="NZ_CP015772.1"/>
</dbReference>